<feature type="compositionally biased region" description="Basic and acidic residues" evidence="5">
    <location>
        <begin position="964"/>
        <end position="978"/>
    </location>
</feature>
<dbReference type="PROSITE" id="PS50021">
    <property type="entry name" value="CH"/>
    <property type="match status" value="1"/>
</dbReference>
<dbReference type="GeneTree" id="ENSGT00950000183159"/>
<sequence>MASPAACRTLSSAPQRAPLEPNHPEPACLEAQKWIEAVTGKSFGDKDFRSALENGILLCELLSAIKPGLVRKINRLPTPIAGLDNLTVFLRGCEELGLKGSQLFDPGDLQDTSIRANLKDSDCNRKLKNVLNTVFWLGKAASGCAFYNGPTLNLKEFEGLLAQMRVDSDDGAISPQNPSVRDSGYDCWDSERSESLSPPRHTRDNSLDSLDSFGSRSQHSPSPDVGNRGASDGRGSDSEADAPGRKPDVRKDDMLARRTASSESRSSIPFNQFLPNRNNATAYIPTPRRKQNAEEGEQRSQVTPEQSKRAGLHHKTPKTVTWAPENNGEKSKQEEQMVTQEALEQRKLQKLEKAGIKVLPAAVHHISAPTIKEKEASSEPPDIILRCENDFMNFCKSAWDSSSDGEEEREKRKVPDVRKDDLASRRGRRGPATAKVHQFVPPPECTNKDIERWEGIRRASQQTLQDKDISVKEAIPDIITRRDNPFLKEKEEESDEGKEGSVEAVPNKQRDDLARRRAHSRPLSHRDAQMSFVTSPMSRADVQRWERLKMTEPRSVSMTDMVNEEEAGHLPLLSQSRHEHMHEQYNNFLEEEDHWQDDLARWKSRRRSASQELIRKEEERKRMEKMKEERRDGNKRKSIKTYKEIVEEKERREAELCEAYRNAASPEEAALVLQRYALRFTISDATLDSLKLPRSTSKPKDDLNDAAQEDKPASPLNGVEIIERLPKPDQTPLNQKLTNPENTETDAIQEVEKSGATSSSSTTPSSPVSADTNSQIVPPQSPQFSEPMTQLTESAATNQKDRISGDTLLQSKHTSVQDPQEQSQTMQLESAQSQSVQQQSSQLEPVQPQSVQVESAQPLSVQVEPAQPQSVQQQSPQSQLAHHQSTQPQPEHLQPLQSPPVQSTHTLPSAAPVRPVPLLVAKPYCQPRSMLKPVKMDGLVRVNGETTEDSVVSPPPSALLDSLQEKQENKDVSSKPAEEDSSPEEAVENPKTAEQLTPPPQNDKTPASSASAISSLIGGRSCTITTTIVTELTQTLVEPLYPEIQNSTKAGSPVLFQTPIEEEKTEPAASPSNKQKYSPTVTEGLEESGVTIETPMLNLAKRVNHWVWDPNEERKRLERWQQEQERLLQEQYQKEQEKLKKEWEKAQIEVEEEERKHKEEERRILEETVTPLSPTGLLQQGSGHTAASAPAPQNNNRGEGNASLQPNGNKIPTGREDQHASKLHFFQDSSCDGEPSKRPEPWKTASLDRNPQLNQTQNVKRSGSHDVVTGKEQSTPSPPQPPSPSRCVSGKRLCSGCSKPLGKGAAMIIDTLGLYFHMGCFKCGVCKGQLGDATAGTDVRIRNGLLSCHECYIASRGRGQPTTL</sequence>
<keyword evidence="3 4" id="KW-0440">LIM domain</keyword>
<dbReference type="PANTHER" id="PTHR15551:SF4">
    <property type="entry name" value="LIM AND CALPONIN HOMOLOGY DOMAINS-CONTAINING PROTEIN 1 ISOFORM X1"/>
    <property type="match status" value="1"/>
</dbReference>
<evidence type="ECO:0000256" key="1">
    <source>
        <dbReference type="ARBA" id="ARBA00022723"/>
    </source>
</evidence>
<dbReference type="PANTHER" id="PTHR15551">
    <property type="entry name" value="LIM DOMAIN ONLY 7"/>
    <property type="match status" value="1"/>
</dbReference>
<feature type="compositionally biased region" description="Polar residues" evidence="5">
    <location>
        <begin position="207"/>
        <end position="221"/>
    </location>
</feature>
<dbReference type="Gene3D" id="2.10.110.10">
    <property type="entry name" value="Cysteine Rich Protein"/>
    <property type="match status" value="1"/>
</dbReference>
<feature type="compositionally biased region" description="Low complexity" evidence="5">
    <location>
        <begin position="757"/>
        <end position="769"/>
    </location>
</feature>
<dbReference type="InterPro" id="IPR036872">
    <property type="entry name" value="CH_dom_sf"/>
</dbReference>
<feature type="compositionally biased region" description="Basic and acidic residues" evidence="5">
    <location>
        <begin position="698"/>
        <end position="712"/>
    </location>
</feature>
<dbReference type="PROSITE" id="PS50023">
    <property type="entry name" value="LIM_DOMAIN_2"/>
    <property type="match status" value="1"/>
</dbReference>
<evidence type="ECO:0000256" key="5">
    <source>
        <dbReference type="SAM" id="MobiDB-lite"/>
    </source>
</evidence>
<proteinExistence type="predicted"/>
<dbReference type="PaxDb" id="30732-ENSOMEP00000023046"/>
<keyword evidence="2 4" id="KW-0862">Zinc</keyword>
<keyword evidence="1 4" id="KW-0479">Metal-binding</keyword>
<dbReference type="Pfam" id="PF15949">
    <property type="entry name" value="DUF4757"/>
    <property type="match status" value="2"/>
</dbReference>
<dbReference type="InterPro" id="IPR031865">
    <property type="entry name" value="DUF4757"/>
</dbReference>
<feature type="compositionally biased region" description="Polar residues" evidence="5">
    <location>
        <begin position="807"/>
        <end position="826"/>
    </location>
</feature>
<protein>
    <submittedName>
        <fullName evidence="8">LIM and calponin homology domains 1a</fullName>
    </submittedName>
</protein>
<feature type="region of interest" description="Disordered" evidence="5">
    <location>
        <begin position="398"/>
        <end position="447"/>
    </location>
</feature>
<dbReference type="SUPFAM" id="SSF47576">
    <property type="entry name" value="Calponin-homology domain, CH-domain"/>
    <property type="match status" value="1"/>
</dbReference>
<feature type="compositionally biased region" description="Polar residues" evidence="5">
    <location>
        <begin position="1247"/>
        <end position="1261"/>
    </location>
</feature>
<feature type="compositionally biased region" description="Polar residues" evidence="5">
    <location>
        <begin position="268"/>
        <end position="281"/>
    </location>
</feature>
<dbReference type="STRING" id="30732.ENSOMEP00000023046"/>
<accession>A0A3B3CZM8</accession>
<feature type="region of interest" description="Disordered" evidence="5">
    <location>
        <begin position="964"/>
        <end position="1012"/>
    </location>
</feature>
<feature type="compositionally biased region" description="Basic and acidic residues" evidence="5">
    <location>
        <begin position="613"/>
        <end position="632"/>
    </location>
</feature>
<dbReference type="SMART" id="SM00033">
    <property type="entry name" value="CH"/>
    <property type="match status" value="1"/>
</dbReference>
<dbReference type="RefSeq" id="XP_024115761.1">
    <property type="nucleotide sequence ID" value="XM_024259993.1"/>
</dbReference>
<feature type="region of interest" description="Disordered" evidence="5">
    <location>
        <begin position="1"/>
        <end position="24"/>
    </location>
</feature>
<feature type="compositionally biased region" description="Basic and acidic residues" evidence="5">
    <location>
        <begin position="1149"/>
        <end position="1166"/>
    </location>
</feature>
<feature type="compositionally biased region" description="Low complexity" evidence="5">
    <location>
        <begin position="257"/>
        <end position="267"/>
    </location>
</feature>
<feature type="region of interest" description="Disordered" evidence="5">
    <location>
        <begin position="1062"/>
        <end position="1081"/>
    </location>
</feature>
<feature type="compositionally biased region" description="Polar residues" evidence="5">
    <location>
        <begin position="1170"/>
        <end position="1210"/>
    </location>
</feature>
<dbReference type="InterPro" id="IPR001781">
    <property type="entry name" value="Znf_LIM"/>
</dbReference>
<dbReference type="Pfam" id="PF00307">
    <property type="entry name" value="CH"/>
    <property type="match status" value="1"/>
</dbReference>
<dbReference type="GO" id="GO:0051893">
    <property type="term" value="P:regulation of focal adhesion assembly"/>
    <property type="evidence" value="ECO:0007669"/>
    <property type="project" value="TreeGrafter"/>
</dbReference>
<dbReference type="CDD" id="cd08368">
    <property type="entry name" value="LIM"/>
    <property type="match status" value="1"/>
</dbReference>
<dbReference type="FunFam" id="1.10.418.10:FF:000038">
    <property type="entry name" value="LIM and calponin homology domains-containing protein 1"/>
    <property type="match status" value="1"/>
</dbReference>
<feature type="compositionally biased region" description="Basic and acidic residues" evidence="5">
    <location>
        <begin position="408"/>
        <end position="424"/>
    </location>
</feature>
<evidence type="ECO:0000259" key="7">
    <source>
        <dbReference type="PROSITE" id="PS50023"/>
    </source>
</evidence>
<organism evidence="8 9">
    <name type="scientific">Oryzias melastigma</name>
    <name type="common">Marine medaka</name>
    <dbReference type="NCBI Taxonomy" id="30732"/>
    <lineage>
        <taxon>Eukaryota</taxon>
        <taxon>Metazoa</taxon>
        <taxon>Chordata</taxon>
        <taxon>Craniata</taxon>
        <taxon>Vertebrata</taxon>
        <taxon>Euteleostomi</taxon>
        <taxon>Actinopterygii</taxon>
        <taxon>Neopterygii</taxon>
        <taxon>Teleostei</taxon>
        <taxon>Neoteleostei</taxon>
        <taxon>Acanthomorphata</taxon>
        <taxon>Ovalentaria</taxon>
        <taxon>Atherinomorphae</taxon>
        <taxon>Beloniformes</taxon>
        <taxon>Adrianichthyidae</taxon>
        <taxon>Oryziinae</taxon>
        <taxon>Oryzias</taxon>
    </lineage>
</organism>
<feature type="compositionally biased region" description="Basic and acidic residues" evidence="5">
    <location>
        <begin position="482"/>
        <end position="501"/>
    </location>
</feature>
<dbReference type="Gene3D" id="1.10.418.10">
    <property type="entry name" value="Calponin-like domain"/>
    <property type="match status" value="1"/>
</dbReference>
<dbReference type="GO" id="GO:0051496">
    <property type="term" value="P:positive regulation of stress fiber assembly"/>
    <property type="evidence" value="ECO:0007669"/>
    <property type="project" value="TreeGrafter"/>
</dbReference>
<evidence type="ECO:0000259" key="6">
    <source>
        <dbReference type="PROSITE" id="PS50021"/>
    </source>
</evidence>
<feature type="domain" description="LIM zinc-binding" evidence="7">
    <location>
        <begin position="1292"/>
        <end position="1358"/>
    </location>
</feature>
<feature type="region of interest" description="Disordered" evidence="5">
    <location>
        <begin position="613"/>
        <end position="635"/>
    </location>
</feature>
<evidence type="ECO:0000313" key="9">
    <source>
        <dbReference type="Proteomes" id="UP000261560"/>
    </source>
</evidence>
<name>A0A3B3CZM8_ORYME</name>
<evidence type="ECO:0000313" key="8">
    <source>
        <dbReference type="Ensembl" id="ENSOMEP00000023046.1"/>
    </source>
</evidence>
<feature type="compositionally biased region" description="Polar residues" evidence="5">
    <location>
        <begin position="770"/>
        <end position="798"/>
    </location>
</feature>
<feature type="region of interest" description="Disordered" evidence="5">
    <location>
        <begin position="169"/>
        <end position="337"/>
    </location>
</feature>
<evidence type="ECO:0000256" key="4">
    <source>
        <dbReference type="PROSITE-ProRule" id="PRU00125"/>
    </source>
</evidence>
<dbReference type="Ensembl" id="ENSOMET00000013235.1">
    <property type="protein sequence ID" value="ENSOMEP00000023046.1"/>
    <property type="gene ID" value="ENSOMEG00000002927.1"/>
</dbReference>
<reference evidence="8" key="2">
    <citation type="submission" date="2025-09" db="UniProtKB">
        <authorList>
            <consortium name="Ensembl"/>
        </authorList>
    </citation>
    <scope>IDENTIFICATION</scope>
</reference>
<evidence type="ECO:0000256" key="2">
    <source>
        <dbReference type="ARBA" id="ARBA00022833"/>
    </source>
</evidence>
<dbReference type="PROSITE" id="PS00478">
    <property type="entry name" value="LIM_DOMAIN_1"/>
    <property type="match status" value="1"/>
</dbReference>
<feature type="compositionally biased region" description="Low complexity" evidence="5">
    <location>
        <begin position="827"/>
        <end position="879"/>
    </location>
</feature>
<dbReference type="GO" id="GO:0001725">
    <property type="term" value="C:stress fiber"/>
    <property type="evidence" value="ECO:0007669"/>
    <property type="project" value="TreeGrafter"/>
</dbReference>
<feature type="region of interest" description="Disordered" evidence="5">
    <location>
        <begin position="691"/>
        <end position="912"/>
    </location>
</feature>
<feature type="compositionally biased region" description="Polar residues" evidence="5">
    <location>
        <begin position="1070"/>
        <end position="1081"/>
    </location>
</feature>
<dbReference type="GO" id="GO:0046872">
    <property type="term" value="F:metal ion binding"/>
    <property type="evidence" value="ECO:0007669"/>
    <property type="project" value="UniProtKB-KW"/>
</dbReference>
<dbReference type="InterPro" id="IPR001715">
    <property type="entry name" value="CH_dom"/>
</dbReference>
<evidence type="ECO:0000256" key="3">
    <source>
        <dbReference type="ARBA" id="ARBA00023038"/>
    </source>
</evidence>
<feature type="compositionally biased region" description="Polar residues" evidence="5">
    <location>
        <begin position="731"/>
        <end position="742"/>
    </location>
</feature>
<keyword evidence="9" id="KW-1185">Reference proteome</keyword>
<dbReference type="Proteomes" id="UP000261560">
    <property type="component" value="Unplaced"/>
</dbReference>
<feature type="region of interest" description="Disordered" evidence="5">
    <location>
        <begin position="1149"/>
        <end position="1288"/>
    </location>
</feature>
<dbReference type="GO" id="GO:0032034">
    <property type="term" value="F:myosin II head/neck binding"/>
    <property type="evidence" value="ECO:0007669"/>
    <property type="project" value="TreeGrafter"/>
</dbReference>
<dbReference type="GeneID" id="112137593"/>
<feature type="compositionally biased region" description="Polar residues" evidence="5">
    <location>
        <begin position="880"/>
        <end position="907"/>
    </location>
</feature>
<dbReference type="SMART" id="SM00132">
    <property type="entry name" value="LIM"/>
    <property type="match status" value="1"/>
</dbReference>
<dbReference type="Pfam" id="PF00412">
    <property type="entry name" value="LIM"/>
    <property type="match status" value="1"/>
</dbReference>
<feature type="domain" description="Calponin-homology (CH)" evidence="6">
    <location>
        <begin position="25"/>
        <end position="142"/>
    </location>
</feature>
<feature type="region of interest" description="Disordered" evidence="5">
    <location>
        <begin position="482"/>
        <end position="526"/>
    </location>
</feature>
<reference evidence="8" key="1">
    <citation type="submission" date="2025-08" db="UniProtKB">
        <authorList>
            <consortium name="Ensembl"/>
        </authorList>
    </citation>
    <scope>IDENTIFICATION</scope>
</reference>
<feature type="compositionally biased region" description="Basic and acidic residues" evidence="5">
    <location>
        <begin position="234"/>
        <end position="256"/>
    </location>
</feature>